<evidence type="ECO:0000313" key="3">
    <source>
        <dbReference type="Proteomes" id="UP000661006"/>
    </source>
</evidence>
<dbReference type="EMBL" id="JABCQN010000002">
    <property type="protein sequence ID" value="MBF0870154.1"/>
    <property type="molecule type" value="Genomic_DNA"/>
</dbReference>
<organism evidence="2 3">
    <name type="scientific">Gluconobacter japonicus</name>
    <dbReference type="NCBI Taxonomy" id="376620"/>
    <lineage>
        <taxon>Bacteria</taxon>
        <taxon>Pseudomonadati</taxon>
        <taxon>Pseudomonadota</taxon>
        <taxon>Alphaproteobacteria</taxon>
        <taxon>Acetobacterales</taxon>
        <taxon>Acetobacteraceae</taxon>
        <taxon>Gluconobacter</taxon>
    </lineage>
</organism>
<feature type="transmembrane region" description="Helical" evidence="1">
    <location>
        <begin position="56"/>
        <end position="82"/>
    </location>
</feature>
<accession>A0A9Q2IL12</accession>
<dbReference type="GeneID" id="81473979"/>
<comment type="caution">
    <text evidence="2">The sequence shown here is derived from an EMBL/GenBank/DDBJ whole genome shotgun (WGS) entry which is preliminary data.</text>
</comment>
<feature type="transmembrane region" description="Helical" evidence="1">
    <location>
        <begin position="94"/>
        <end position="112"/>
    </location>
</feature>
<feature type="transmembrane region" description="Helical" evidence="1">
    <location>
        <begin position="148"/>
        <end position="172"/>
    </location>
</feature>
<name>A0A9Q2IL12_GLUJA</name>
<dbReference type="RefSeq" id="WP_061929876.1">
    <property type="nucleotide sequence ID" value="NZ_JABCQN010000002.1"/>
</dbReference>
<feature type="transmembrane region" description="Helical" evidence="1">
    <location>
        <begin position="21"/>
        <end position="44"/>
    </location>
</feature>
<keyword evidence="1" id="KW-0812">Transmembrane</keyword>
<sequence length="175" mass="18981">MSDKAVQGEPDVAFPVSGKIALCYALIGLLLSVPLHVLIDWAGWQPEHTDTDLNPVVLLLSGVLLAPVVETFLNFWIPIWIVDRLFGGKAFAPGLAWIACVGPFVWAHYGGAHFHRSFLTALCTGVVGGTCLYLCYRRAEVTEGVSPFWTTALCHGLFNGLLFLAVGLLMVLTKV</sequence>
<reference evidence="2" key="2">
    <citation type="submission" date="2020-11" db="EMBL/GenBank/DDBJ databases">
        <title>Description of novel Gluconobacter species.</title>
        <authorList>
            <person name="Cleenwerck I."/>
            <person name="Cnockaert M."/>
            <person name="Borremans W."/>
            <person name="Wieme A.D."/>
            <person name="De Vuyst L."/>
            <person name="Vandamme P."/>
        </authorList>
    </citation>
    <scope>NUCLEOTIDE SEQUENCE</scope>
    <source>
        <strain evidence="2">R71697</strain>
    </source>
</reference>
<dbReference type="AlphaFoldDB" id="A0A9Q2IL12"/>
<dbReference type="Proteomes" id="UP000661006">
    <property type="component" value="Unassembled WGS sequence"/>
</dbReference>
<protein>
    <submittedName>
        <fullName evidence="2">Uncharacterized protein</fullName>
    </submittedName>
</protein>
<reference evidence="2" key="1">
    <citation type="submission" date="2020-04" db="EMBL/GenBank/DDBJ databases">
        <authorList>
            <person name="Sombolestani A."/>
        </authorList>
    </citation>
    <scope>NUCLEOTIDE SEQUENCE</scope>
    <source>
        <strain evidence="2">R71697</strain>
    </source>
</reference>
<evidence type="ECO:0000313" key="2">
    <source>
        <dbReference type="EMBL" id="MBF0870154.1"/>
    </source>
</evidence>
<feature type="transmembrane region" description="Helical" evidence="1">
    <location>
        <begin position="118"/>
        <end position="136"/>
    </location>
</feature>
<keyword evidence="1" id="KW-1133">Transmembrane helix</keyword>
<evidence type="ECO:0000256" key="1">
    <source>
        <dbReference type="SAM" id="Phobius"/>
    </source>
</evidence>
<gene>
    <name evidence="2" type="ORF">HKD32_04670</name>
</gene>
<keyword evidence="1" id="KW-0472">Membrane</keyword>
<proteinExistence type="predicted"/>